<dbReference type="InterPro" id="IPR051962">
    <property type="entry name" value="Cuticlin"/>
</dbReference>
<evidence type="ECO:0000256" key="1">
    <source>
        <dbReference type="ARBA" id="ARBA00004251"/>
    </source>
</evidence>
<evidence type="ECO:0000256" key="7">
    <source>
        <dbReference type="ARBA" id="ARBA00023136"/>
    </source>
</evidence>
<keyword evidence="4 8" id="KW-0812">Transmembrane</keyword>
<dbReference type="PANTHER" id="PTHR22907:SF54">
    <property type="entry name" value="GH04558P"/>
    <property type="match status" value="1"/>
</dbReference>
<comment type="caution">
    <text evidence="10">The sequence shown here is derived from an EMBL/GenBank/DDBJ whole genome shotgun (WGS) entry which is preliminary data.</text>
</comment>
<evidence type="ECO:0000256" key="2">
    <source>
        <dbReference type="ARBA" id="ARBA00022460"/>
    </source>
</evidence>
<keyword evidence="2" id="KW-0193">Cuticle</keyword>
<sequence length="404" mass="44601">MVVGTQSIDISKRKIVVGLLENVRGAQLPHDDQSLELNENIRIDCNSNEIAVAISTKSGAFNGMVYPKGLSKNSSCLAEFLHEKSPVRYRLPLRSCNTMSTEMDDGGIEYFNTIVVQPHLKLVTNQGRGFHIRCIYTTKDQTIAHNMNFSMTDTEPLLATAPMPGCTMKIYYGDPHNKEVAENVKIGDPLTLVIAIDSQEVYGLKISDCLVRDGLGWGEQYLIDENGCPVDEEIMGNFEYSKDKTVASVRFQAHKFPYTDSVYYQCNVKLCIKSGGCLDTPPHCGKNLGGVRRRRQIGNDTSEEGAPATIEVYSGLYVNEATDGKNDIVDHVQKEKKINDPDQICISQKNFAIGIAIAGLILILLVILAIIFLLARRRKQKDTGSTGSSIYSGPYTNTAYSHSS</sequence>
<dbReference type="Pfam" id="PF25057">
    <property type="entry name" value="CUT_N"/>
    <property type="match status" value="1"/>
</dbReference>
<dbReference type="EMBL" id="JAWJWF010000048">
    <property type="protein sequence ID" value="KAK6619823.1"/>
    <property type="molecule type" value="Genomic_DNA"/>
</dbReference>
<evidence type="ECO:0000256" key="4">
    <source>
        <dbReference type="ARBA" id="ARBA00022692"/>
    </source>
</evidence>
<keyword evidence="7 8" id="KW-0472">Membrane</keyword>
<evidence type="ECO:0000256" key="3">
    <source>
        <dbReference type="ARBA" id="ARBA00022475"/>
    </source>
</evidence>
<feature type="transmembrane region" description="Helical" evidence="8">
    <location>
        <begin position="351"/>
        <end position="375"/>
    </location>
</feature>
<keyword evidence="3" id="KW-1003">Cell membrane</keyword>
<dbReference type="Proteomes" id="UP001359485">
    <property type="component" value="Unassembled WGS sequence"/>
</dbReference>
<evidence type="ECO:0000256" key="8">
    <source>
        <dbReference type="SAM" id="Phobius"/>
    </source>
</evidence>
<evidence type="ECO:0000313" key="10">
    <source>
        <dbReference type="EMBL" id="KAK6619823.1"/>
    </source>
</evidence>
<dbReference type="SMART" id="SM00241">
    <property type="entry name" value="ZP"/>
    <property type="match status" value="1"/>
</dbReference>
<gene>
    <name evidence="10" type="ORF">RUM44_006222</name>
</gene>
<evidence type="ECO:0000256" key="5">
    <source>
        <dbReference type="ARBA" id="ARBA00022729"/>
    </source>
</evidence>
<keyword evidence="6 8" id="KW-1133">Transmembrane helix</keyword>
<dbReference type="Gene3D" id="2.60.40.4100">
    <property type="entry name" value="Zona pellucida, ZP-C domain"/>
    <property type="match status" value="1"/>
</dbReference>
<name>A0ABR1AHI5_POLSC</name>
<proteinExistence type="predicted"/>
<dbReference type="InterPro" id="IPR042235">
    <property type="entry name" value="ZP-C_dom"/>
</dbReference>
<evidence type="ECO:0000256" key="6">
    <source>
        <dbReference type="ARBA" id="ARBA00022989"/>
    </source>
</evidence>
<reference evidence="10 11" key="1">
    <citation type="submission" date="2023-09" db="EMBL/GenBank/DDBJ databases">
        <title>Genomes of two closely related lineages of the louse Polyplax serrata with different host specificities.</title>
        <authorList>
            <person name="Martinu J."/>
            <person name="Tarabai H."/>
            <person name="Stefka J."/>
            <person name="Hypsa V."/>
        </authorList>
    </citation>
    <scope>NUCLEOTIDE SEQUENCE [LARGE SCALE GENOMIC DNA]</scope>
    <source>
        <strain evidence="10">98ZLc_SE</strain>
    </source>
</reference>
<dbReference type="PANTHER" id="PTHR22907">
    <property type="entry name" value="GH04558P"/>
    <property type="match status" value="1"/>
</dbReference>
<keyword evidence="11" id="KW-1185">Reference proteome</keyword>
<dbReference type="InterPro" id="IPR057475">
    <property type="entry name" value="CUT_C"/>
</dbReference>
<evidence type="ECO:0000313" key="11">
    <source>
        <dbReference type="Proteomes" id="UP001359485"/>
    </source>
</evidence>
<organism evidence="10 11">
    <name type="scientific">Polyplax serrata</name>
    <name type="common">Common mouse louse</name>
    <dbReference type="NCBI Taxonomy" id="468196"/>
    <lineage>
        <taxon>Eukaryota</taxon>
        <taxon>Metazoa</taxon>
        <taxon>Ecdysozoa</taxon>
        <taxon>Arthropoda</taxon>
        <taxon>Hexapoda</taxon>
        <taxon>Insecta</taxon>
        <taxon>Pterygota</taxon>
        <taxon>Neoptera</taxon>
        <taxon>Paraneoptera</taxon>
        <taxon>Psocodea</taxon>
        <taxon>Troctomorpha</taxon>
        <taxon>Phthiraptera</taxon>
        <taxon>Anoplura</taxon>
        <taxon>Polyplacidae</taxon>
        <taxon>Polyplax</taxon>
    </lineage>
</organism>
<feature type="domain" description="ZP" evidence="9">
    <location>
        <begin position="44"/>
        <end position="291"/>
    </location>
</feature>
<keyword evidence="5" id="KW-0732">Signal</keyword>
<protein>
    <recommendedName>
        <fullName evidence="9">ZP domain-containing protein</fullName>
    </recommendedName>
</protein>
<dbReference type="InterPro" id="IPR056953">
    <property type="entry name" value="CUT_N"/>
</dbReference>
<dbReference type="InterPro" id="IPR001507">
    <property type="entry name" value="ZP_dom"/>
</dbReference>
<accession>A0ABR1AHI5</accession>
<evidence type="ECO:0000259" key="9">
    <source>
        <dbReference type="PROSITE" id="PS51034"/>
    </source>
</evidence>
<dbReference type="Pfam" id="PF25301">
    <property type="entry name" value="CUT_C"/>
    <property type="match status" value="1"/>
</dbReference>
<comment type="subcellular location">
    <subcellularLocation>
        <location evidence="1">Cell membrane</location>
        <topology evidence="1">Single-pass type I membrane protein</topology>
    </subcellularLocation>
</comment>
<dbReference type="PROSITE" id="PS51034">
    <property type="entry name" value="ZP_2"/>
    <property type="match status" value="1"/>
</dbReference>